<dbReference type="OrthoDB" id="2593160at2"/>
<sequence>MKNRVLKIFMCLTIVLLLIPAFSAQAATNITATSITNNSLMLNWTLGSGETSANIYKDDSYQANVAGTSYYVSGLSKCTTYVFEVIGNGSFSGETISVKTTGCPTAPVITYNSKYNSTSLSWTSSNAVSYDIYKDGNYVTTTIYNNYTVTNLPSTALWIKIVARNSTGQTAETTVVISTPAVNDSWTFSSLYGDIKMKATFTNPREYSTSIYISLFRLTGTGEVNVSTQTVFVGGNQTVTAVYPLATSQPFGTYRVSVNSPYILPSNVLLGSSF</sequence>
<evidence type="ECO:0000256" key="1">
    <source>
        <dbReference type="SAM" id="SignalP"/>
    </source>
</evidence>
<keyword evidence="1" id="KW-0732">Signal</keyword>
<dbReference type="SMART" id="SM00060">
    <property type="entry name" value="FN3"/>
    <property type="match status" value="2"/>
</dbReference>
<accession>A0A3T1D663</accession>
<dbReference type="InterPro" id="IPR013783">
    <property type="entry name" value="Ig-like_fold"/>
</dbReference>
<dbReference type="EMBL" id="AP019400">
    <property type="protein sequence ID" value="BBI33561.1"/>
    <property type="molecule type" value="Genomic_DNA"/>
</dbReference>
<feature type="chain" id="PRO_5019281077" description="Fibronectin type-III domain-containing protein" evidence="1">
    <location>
        <begin position="27"/>
        <end position="274"/>
    </location>
</feature>
<evidence type="ECO:0000313" key="4">
    <source>
        <dbReference type="Proteomes" id="UP000289856"/>
    </source>
</evidence>
<feature type="signal peptide" evidence="1">
    <location>
        <begin position="1"/>
        <end position="26"/>
    </location>
</feature>
<evidence type="ECO:0000259" key="2">
    <source>
        <dbReference type="SMART" id="SM00060"/>
    </source>
</evidence>
<name>A0A3T1D663_9BACL</name>
<evidence type="ECO:0000313" key="3">
    <source>
        <dbReference type="EMBL" id="BBI33561.1"/>
    </source>
</evidence>
<dbReference type="AlphaFoldDB" id="A0A3T1D663"/>
<dbReference type="RefSeq" id="WP_130609470.1">
    <property type="nucleotide sequence ID" value="NZ_AP019400.1"/>
</dbReference>
<organism evidence="3 4">
    <name type="scientific">Cohnella abietis</name>
    <dbReference type="NCBI Taxonomy" id="2507935"/>
    <lineage>
        <taxon>Bacteria</taxon>
        <taxon>Bacillati</taxon>
        <taxon>Bacillota</taxon>
        <taxon>Bacilli</taxon>
        <taxon>Bacillales</taxon>
        <taxon>Paenibacillaceae</taxon>
        <taxon>Cohnella</taxon>
    </lineage>
</organism>
<proteinExistence type="predicted"/>
<dbReference type="KEGG" id="cohn:KCTCHS21_29600"/>
<protein>
    <recommendedName>
        <fullName evidence="2">Fibronectin type-III domain-containing protein</fullName>
    </recommendedName>
</protein>
<keyword evidence="4" id="KW-1185">Reference proteome</keyword>
<dbReference type="SUPFAM" id="SSF49265">
    <property type="entry name" value="Fibronectin type III"/>
    <property type="match status" value="1"/>
</dbReference>
<reference evidence="3 4" key="1">
    <citation type="submission" date="2019-01" db="EMBL/GenBank/DDBJ databases">
        <title>Complete genome sequence of Cohnella hallensis HS21 isolated from Korean fir (Abies koreana) rhizospheric soil.</title>
        <authorList>
            <person name="Jiang L."/>
            <person name="Kang S.W."/>
            <person name="Kim S."/>
            <person name="Jung J."/>
            <person name="Kim C.Y."/>
            <person name="Kim D.H."/>
            <person name="Kim S.W."/>
            <person name="Lee J."/>
        </authorList>
    </citation>
    <scope>NUCLEOTIDE SEQUENCE [LARGE SCALE GENOMIC DNA]</scope>
    <source>
        <strain evidence="3 4">HS21</strain>
    </source>
</reference>
<dbReference type="Proteomes" id="UP000289856">
    <property type="component" value="Chromosome"/>
</dbReference>
<dbReference type="InterPro" id="IPR036116">
    <property type="entry name" value="FN3_sf"/>
</dbReference>
<feature type="domain" description="Fibronectin type-III" evidence="2">
    <location>
        <begin position="24"/>
        <end position="92"/>
    </location>
</feature>
<gene>
    <name evidence="3" type="ORF">KCTCHS21_29600</name>
</gene>
<dbReference type="Gene3D" id="2.60.40.10">
    <property type="entry name" value="Immunoglobulins"/>
    <property type="match status" value="1"/>
</dbReference>
<dbReference type="InterPro" id="IPR003961">
    <property type="entry name" value="FN3_dom"/>
</dbReference>
<feature type="domain" description="Fibronectin type-III" evidence="2">
    <location>
        <begin position="101"/>
        <end position="170"/>
    </location>
</feature>